<protein>
    <submittedName>
        <fullName evidence="1">Uncharacterized protein</fullName>
    </submittedName>
</protein>
<dbReference type="RefSeq" id="WP_072893219.1">
    <property type="nucleotide sequence ID" value="NZ_FQVM01000004.1"/>
</dbReference>
<dbReference type="OrthoDB" id="1910335at2"/>
<evidence type="ECO:0000313" key="2">
    <source>
        <dbReference type="Proteomes" id="UP000184035"/>
    </source>
</evidence>
<dbReference type="AlphaFoldDB" id="A0A1M4U8W1"/>
<reference evidence="1 2" key="1">
    <citation type="submission" date="2016-11" db="EMBL/GenBank/DDBJ databases">
        <authorList>
            <person name="Jaros S."/>
            <person name="Januszkiewicz K."/>
            <person name="Wedrychowicz H."/>
        </authorList>
    </citation>
    <scope>NUCLEOTIDE SEQUENCE [LARGE SCALE GENOMIC DNA]</scope>
    <source>
        <strain evidence="1 2">DSM 2631</strain>
    </source>
</reference>
<dbReference type="EMBL" id="FQVM01000004">
    <property type="protein sequence ID" value="SHE53222.1"/>
    <property type="molecule type" value="Genomic_DNA"/>
</dbReference>
<evidence type="ECO:0000313" key="1">
    <source>
        <dbReference type="EMBL" id="SHE53222.1"/>
    </source>
</evidence>
<organism evidence="1 2">
    <name type="scientific">Clostridium fallax</name>
    <dbReference type="NCBI Taxonomy" id="1533"/>
    <lineage>
        <taxon>Bacteria</taxon>
        <taxon>Bacillati</taxon>
        <taxon>Bacillota</taxon>
        <taxon>Clostridia</taxon>
        <taxon>Eubacteriales</taxon>
        <taxon>Clostridiaceae</taxon>
        <taxon>Clostridium</taxon>
    </lineage>
</organism>
<sequence length="187" mass="22265">MSDYTVNDILNNRPCPSITPMVILVGEKLVPIIIIKEYEESLLEIKENQLVGVKSSTLGNNNISLFLIMLKFGESFDYTYDIWFNYGYDLHREFLNLLEKDKIIIDFRNDKNERYLSLELKNTISENIKYYKDLSEAHTIFKKEKIDNVIEVSNEKKYKLWKEDDAFNLMDKIFSDYETIEELWECL</sequence>
<proteinExistence type="predicted"/>
<dbReference type="STRING" id="1533.SAMN05443638_10499"/>
<keyword evidence="2" id="KW-1185">Reference proteome</keyword>
<gene>
    <name evidence="1" type="ORF">SAMN05443638_10499</name>
</gene>
<name>A0A1M4U8W1_9CLOT</name>
<accession>A0A1M4U8W1</accession>
<dbReference type="Proteomes" id="UP000184035">
    <property type="component" value="Unassembled WGS sequence"/>
</dbReference>